<dbReference type="PATRIC" id="fig|1107311.3.peg.1997"/>
<evidence type="ECO:0000256" key="2">
    <source>
        <dbReference type="SAM" id="SignalP"/>
    </source>
</evidence>
<dbReference type="Gene3D" id="2.20.110.10">
    <property type="entry name" value="Histone H3 K4-specific methyltransferase SET7/9 N-terminal domain"/>
    <property type="match status" value="4"/>
</dbReference>
<protein>
    <submittedName>
        <fullName evidence="3">Uncharacterized protein</fullName>
    </submittedName>
</protein>
<dbReference type="InterPro" id="IPR019734">
    <property type="entry name" value="TPR_rpt"/>
</dbReference>
<dbReference type="OrthoDB" id="7342920at2"/>
<evidence type="ECO:0000313" key="4">
    <source>
        <dbReference type="Proteomes" id="UP000030149"/>
    </source>
</evidence>
<dbReference type="GO" id="GO:0003682">
    <property type="term" value="F:chromatin binding"/>
    <property type="evidence" value="ECO:0007669"/>
    <property type="project" value="TreeGrafter"/>
</dbReference>
<dbReference type="STRING" id="1107311.Q767_09855"/>
<keyword evidence="4" id="KW-1185">Reference proteome</keyword>
<proteinExistence type="predicted"/>
<organism evidence="3 4">
    <name type="scientific">Flavobacterium enshiense DK69</name>
    <dbReference type="NCBI Taxonomy" id="1107311"/>
    <lineage>
        <taxon>Bacteria</taxon>
        <taxon>Pseudomonadati</taxon>
        <taxon>Bacteroidota</taxon>
        <taxon>Flavobacteriia</taxon>
        <taxon>Flavobacteriales</taxon>
        <taxon>Flavobacteriaceae</taxon>
        <taxon>Flavobacterium</taxon>
    </lineage>
</organism>
<dbReference type="InterPro" id="IPR011652">
    <property type="entry name" value="MORN_2"/>
</dbReference>
<reference evidence="4" key="1">
    <citation type="submission" date="2013-09" db="EMBL/GenBank/DDBJ databases">
        <authorList>
            <person name="Zeng Z."/>
            <person name="Chen C."/>
        </authorList>
    </citation>
    <scope>NUCLEOTIDE SEQUENCE [LARGE SCALE GENOMIC DNA]</scope>
    <source>
        <strain evidence="4">DK69</strain>
    </source>
</reference>
<dbReference type="RefSeq" id="WP_023574015.1">
    <property type="nucleotide sequence ID" value="NZ_AVCS01000013.1"/>
</dbReference>
<dbReference type="AlphaFoldDB" id="V6S7W6"/>
<dbReference type="Pfam" id="PF13432">
    <property type="entry name" value="TPR_16"/>
    <property type="match status" value="1"/>
</dbReference>
<dbReference type="GO" id="GO:0070828">
    <property type="term" value="P:heterochromatin organization"/>
    <property type="evidence" value="ECO:0007669"/>
    <property type="project" value="TreeGrafter"/>
</dbReference>
<keyword evidence="1" id="KW-0802">TPR repeat</keyword>
<evidence type="ECO:0000256" key="1">
    <source>
        <dbReference type="PROSITE-ProRule" id="PRU00339"/>
    </source>
</evidence>
<dbReference type="Gene3D" id="3.90.930.1">
    <property type="match status" value="2"/>
</dbReference>
<dbReference type="PANTHER" id="PTHR46820:SF1">
    <property type="entry name" value="HISTONE-LYSINE N-METHYLTRANSFERASE SETD7"/>
    <property type="match status" value="1"/>
</dbReference>
<dbReference type="PANTHER" id="PTHR46820">
    <property type="entry name" value="HISTONE-LYSINE N-METHYLTRANSFERASE SETD7"/>
    <property type="match status" value="1"/>
</dbReference>
<comment type="caution">
    <text evidence="3">The sequence shown here is derived from an EMBL/GenBank/DDBJ whole genome shotgun (WGS) entry which is preliminary data.</text>
</comment>
<dbReference type="GO" id="GO:0005694">
    <property type="term" value="C:chromosome"/>
    <property type="evidence" value="ECO:0007669"/>
    <property type="project" value="TreeGrafter"/>
</dbReference>
<accession>V6S7W6</accession>
<dbReference type="Proteomes" id="UP000030149">
    <property type="component" value="Unassembled WGS sequence"/>
</dbReference>
<dbReference type="SUPFAM" id="SSF82185">
    <property type="entry name" value="Histone H3 K4-specific methyltransferase SET7/9 N-terminal domain"/>
    <property type="match status" value="7"/>
</dbReference>
<dbReference type="EMBL" id="JRLZ01000009">
    <property type="protein sequence ID" value="KGO95533.1"/>
    <property type="molecule type" value="Genomic_DNA"/>
</dbReference>
<keyword evidence="2" id="KW-0732">Signal</keyword>
<dbReference type="eggNOG" id="COG0457">
    <property type="taxonomic scope" value="Bacteria"/>
</dbReference>
<dbReference type="Pfam" id="PF07661">
    <property type="entry name" value="MORN_2"/>
    <property type="match status" value="5"/>
</dbReference>
<reference evidence="3 4" key="2">
    <citation type="journal article" date="2015" name="Stand. Genomic Sci.">
        <title>High quality draft genomic sequence of Flavobacterium enshiense DK69(T) and comparison among Flavobacterium genomes.</title>
        <authorList>
            <person name="Zeng Z."/>
            <person name="Chen C."/>
            <person name="Du H."/>
            <person name="Wang G."/>
            <person name="Li M."/>
        </authorList>
    </citation>
    <scope>NUCLEOTIDE SEQUENCE [LARGE SCALE GENOMIC DNA]</scope>
    <source>
        <strain evidence="3 4">DK69</strain>
    </source>
</reference>
<feature type="repeat" description="TPR" evidence="1">
    <location>
        <begin position="137"/>
        <end position="170"/>
    </location>
</feature>
<gene>
    <name evidence="3" type="ORF">Q767_09855</name>
</gene>
<dbReference type="Gene3D" id="1.25.40.10">
    <property type="entry name" value="Tetratricopeptide repeat domain"/>
    <property type="match status" value="1"/>
</dbReference>
<dbReference type="eggNOG" id="COG2849">
    <property type="taxonomic scope" value="Bacteria"/>
</dbReference>
<dbReference type="SUPFAM" id="SSF48452">
    <property type="entry name" value="TPR-like"/>
    <property type="match status" value="1"/>
</dbReference>
<feature type="chain" id="PRO_5004750650" evidence="2">
    <location>
        <begin position="19"/>
        <end position="1088"/>
    </location>
</feature>
<dbReference type="SMART" id="SM00028">
    <property type="entry name" value="TPR"/>
    <property type="match status" value="3"/>
</dbReference>
<sequence length="1088" mass="125552">MKKLATAILLGSFSGVYAQSAYPQKDYSFVYQNDSIIKKGISLYENEKYDESIREFDRIAKADPKFLDAQYEKALSLYALKKNDEFEKLLNELKQNDQFPKSPNLYTLYGNYLSDAKRYDEAEKLFLEGQKYLGNSANYLYNLAILYIRKEESQKSVDLLKKVVVLNPNHASAHYFLGFLALENGNITEGTLGLLSYITLAPTGKYAKEAVLKLNKKFGENYLEKGKLIFSKTGDNFEEIDVILRNQLPLKKAYKVKSDFDDVAIRQVQAVVEYTKEHKSGDGFFESTYIPWIKDVAEKNYFEGLSYYILLSLEDDLGKKLTSHKKEILSFQEKYIDTDFWKMFAKRKTEHFGETKEVLIYLKDNLPYVVGSYVDGKKEGKFKLLDEYGNMTAELNFKNDLSEGVQKYFNNKGQLIEERTYVNDKLEGKKTEYFENGNINSIENYKNDKLEGVSTTYYIDGGKQCELNFTNGNENGKLTCYFPNGTVKSSLTYTDGKLNGAYSKYNEVGDITEEAYYINGELNGKQTTYYGKKIIKSEQTYVNGKIDGISKSYFNNGNIEEEKTYQNGELVKTIEYYHTGKKSKEAFYTDKGESEVYSYFDENENKYFEGKYRKNELKSALQYTKDNPKPVSINISKKPVQFKNFSGDVIITGEFEKGFKNNVWEQKFSNGIIKFKENYNKGTQEGLTYNYNREGSLNSIANYSGDKIHGLYESYDFGIQDESIYFENGEKSGPFQTFFANGTTETEGFYNNNELNGEKREYWMSGKLKAKTTYTDGELTSFKMFDTNGQPINTVDYKNRSGNFTLNLYNIGTENYDMVNGYFNGKYIEKDKDNNLIAEGEFVNGIQNNLMKFYGPTGKLSFERPYYCGELHGLQNQYDLAGNLRISDEYVFGDEYGKTIRYYHNKSKLYEYTQLNNHIEGEYTYYNQKGEAILIVGYLNNAAKYYIRKGKDGQLNDKVEIRNESAEIASYYPNGKLAISMTIDKGSQEGKFVINNAEGKPEVTTNYKKNFTDGERYEYYPNGNIYKIERLKSGDFEGLQEYFSENGNRLLSANYKDNNLHGDVLLYKDNKLIVTKKYDTNELVQITK</sequence>
<name>V6S7W6_9FLAO</name>
<feature type="signal peptide" evidence="2">
    <location>
        <begin position="1"/>
        <end position="18"/>
    </location>
</feature>
<dbReference type="InterPro" id="IPR011990">
    <property type="entry name" value="TPR-like_helical_dom_sf"/>
</dbReference>
<dbReference type="PROSITE" id="PS50005">
    <property type="entry name" value="TPR"/>
    <property type="match status" value="1"/>
</dbReference>
<evidence type="ECO:0000313" key="3">
    <source>
        <dbReference type="EMBL" id="KGO95533.1"/>
    </source>
</evidence>